<gene>
    <name evidence="2" type="primary">paaK_2</name>
    <name evidence="2" type="ORF">NCTC10313_03946</name>
</gene>
<dbReference type="PANTHER" id="PTHR43439:SF1">
    <property type="entry name" value="PHENYLACETATE-COENZYME A LIGASE"/>
    <property type="match status" value="1"/>
</dbReference>
<name>A0A377ZSX9_KLEPO</name>
<dbReference type="GO" id="GO:0047475">
    <property type="term" value="F:phenylacetate-CoA ligase activity"/>
    <property type="evidence" value="ECO:0007669"/>
    <property type="project" value="UniProtKB-EC"/>
</dbReference>
<feature type="compositionally biased region" description="Basic and acidic residues" evidence="1">
    <location>
        <begin position="156"/>
        <end position="170"/>
    </location>
</feature>
<organism evidence="2 3">
    <name type="scientific">Klebsiella pneumoniae subsp. ozaenae</name>
    <dbReference type="NCBI Taxonomy" id="574"/>
    <lineage>
        <taxon>Bacteria</taxon>
        <taxon>Pseudomonadati</taxon>
        <taxon>Pseudomonadota</taxon>
        <taxon>Gammaproteobacteria</taxon>
        <taxon>Enterobacterales</taxon>
        <taxon>Enterobacteriaceae</taxon>
        <taxon>Klebsiella/Raoultella group</taxon>
        <taxon>Klebsiella</taxon>
        <taxon>Klebsiella pneumoniae complex</taxon>
    </lineage>
</organism>
<feature type="region of interest" description="Disordered" evidence="1">
    <location>
        <begin position="156"/>
        <end position="178"/>
    </location>
</feature>
<keyword evidence="2" id="KW-0436">Ligase</keyword>
<dbReference type="EC" id="6.2.1.30" evidence="2"/>
<evidence type="ECO:0000313" key="3">
    <source>
        <dbReference type="Proteomes" id="UP000254487"/>
    </source>
</evidence>
<proteinExistence type="predicted"/>
<sequence length="189" mass="21200">MITTTKLDPIETASRDELQALQTQRLKWTLKHAYENVPMYRRKFDAAGVHPDDFRELNDLQKFPCTTKQDLRDNYPFDTFAVPMEQVVRIHASSGTTGKPTVVGYTQNDIDNWANIVARSLRAAGGSAKDKIHVAYGYGLFTGGLWRALRRGTFGRDGDPDVRRTDRKTGAADPRFPAGYDHGDAVLLV</sequence>
<dbReference type="PANTHER" id="PTHR43439">
    <property type="entry name" value="PHENYLACETATE-COENZYME A LIGASE"/>
    <property type="match status" value="1"/>
</dbReference>
<protein>
    <submittedName>
        <fullName evidence="2">Phenylacetate-coenzyme A ligase</fullName>
        <ecNumber evidence="2">6.2.1.30</ecNumber>
    </submittedName>
</protein>
<dbReference type="InterPro" id="IPR051414">
    <property type="entry name" value="Adenylate-forming_Reductase"/>
</dbReference>
<accession>A0A377ZSX9</accession>
<evidence type="ECO:0000256" key="1">
    <source>
        <dbReference type="SAM" id="MobiDB-lite"/>
    </source>
</evidence>
<dbReference type="SUPFAM" id="SSF56801">
    <property type="entry name" value="Acetyl-CoA synthetase-like"/>
    <property type="match status" value="1"/>
</dbReference>
<dbReference type="EMBL" id="UGLW01000003">
    <property type="protein sequence ID" value="STU83351.1"/>
    <property type="molecule type" value="Genomic_DNA"/>
</dbReference>
<dbReference type="Proteomes" id="UP000254487">
    <property type="component" value="Unassembled WGS sequence"/>
</dbReference>
<dbReference type="InterPro" id="IPR042099">
    <property type="entry name" value="ANL_N_sf"/>
</dbReference>
<dbReference type="AlphaFoldDB" id="A0A377ZSX9"/>
<dbReference type="Gene3D" id="3.40.50.12780">
    <property type="entry name" value="N-terminal domain of ligase-like"/>
    <property type="match status" value="1"/>
</dbReference>
<evidence type="ECO:0000313" key="2">
    <source>
        <dbReference type="EMBL" id="STU83351.1"/>
    </source>
</evidence>
<reference evidence="2 3" key="1">
    <citation type="submission" date="2018-06" db="EMBL/GenBank/DDBJ databases">
        <authorList>
            <consortium name="Pathogen Informatics"/>
            <person name="Doyle S."/>
        </authorList>
    </citation>
    <scope>NUCLEOTIDE SEQUENCE [LARGE SCALE GENOMIC DNA]</scope>
    <source>
        <strain evidence="2 3">NCTC10313</strain>
    </source>
</reference>